<sequence>MELIMMSTLGIITFILAVWFVGLGLSLAFNNKGFCKLLAEFADEHTLLWSWGLGVVACSLVILNLTGYTITWTGYTWIMPLVGWAGLIKGLWLTWWPQAGAKMIKTYCRSGSTTTFGGIIVILLGIFFWQIIVPMY</sequence>
<evidence type="ECO:0000256" key="1">
    <source>
        <dbReference type="SAM" id="Phobius"/>
    </source>
</evidence>
<organism evidence="2 3">
    <name type="scientific">candidate division Kazan bacterium RIFCSPLOWO2_01_FULL_45_19</name>
    <dbReference type="NCBI Taxonomy" id="1798538"/>
    <lineage>
        <taxon>Bacteria</taxon>
        <taxon>Bacteria division Kazan-3B-28</taxon>
    </lineage>
</organism>
<dbReference type="EMBL" id="METD01000001">
    <property type="protein sequence ID" value="OGB73435.1"/>
    <property type="molecule type" value="Genomic_DNA"/>
</dbReference>
<accession>A0A1F4NPQ0</accession>
<dbReference type="Proteomes" id="UP000178085">
    <property type="component" value="Unassembled WGS sequence"/>
</dbReference>
<proteinExistence type="predicted"/>
<keyword evidence="1" id="KW-1133">Transmembrane helix</keyword>
<gene>
    <name evidence="2" type="ORF">A3K51_01035</name>
</gene>
<evidence type="ECO:0000313" key="2">
    <source>
        <dbReference type="EMBL" id="OGB73435.1"/>
    </source>
</evidence>
<name>A0A1F4NPQ0_UNCK3</name>
<protein>
    <submittedName>
        <fullName evidence="2">Uncharacterized protein</fullName>
    </submittedName>
</protein>
<feature type="transmembrane region" description="Helical" evidence="1">
    <location>
        <begin position="48"/>
        <end position="71"/>
    </location>
</feature>
<feature type="transmembrane region" description="Helical" evidence="1">
    <location>
        <begin position="6"/>
        <end position="28"/>
    </location>
</feature>
<feature type="transmembrane region" description="Helical" evidence="1">
    <location>
        <begin position="116"/>
        <end position="133"/>
    </location>
</feature>
<feature type="transmembrane region" description="Helical" evidence="1">
    <location>
        <begin position="77"/>
        <end position="95"/>
    </location>
</feature>
<comment type="caution">
    <text evidence="2">The sequence shown here is derived from an EMBL/GenBank/DDBJ whole genome shotgun (WGS) entry which is preliminary data.</text>
</comment>
<keyword evidence="1" id="KW-0812">Transmembrane</keyword>
<reference evidence="2 3" key="1">
    <citation type="journal article" date="2016" name="Nat. Commun.">
        <title>Thousands of microbial genomes shed light on interconnected biogeochemical processes in an aquifer system.</title>
        <authorList>
            <person name="Anantharaman K."/>
            <person name="Brown C.T."/>
            <person name="Hug L.A."/>
            <person name="Sharon I."/>
            <person name="Castelle C.J."/>
            <person name="Probst A.J."/>
            <person name="Thomas B.C."/>
            <person name="Singh A."/>
            <person name="Wilkins M.J."/>
            <person name="Karaoz U."/>
            <person name="Brodie E.L."/>
            <person name="Williams K.H."/>
            <person name="Hubbard S.S."/>
            <person name="Banfield J.F."/>
        </authorList>
    </citation>
    <scope>NUCLEOTIDE SEQUENCE [LARGE SCALE GENOMIC DNA]</scope>
</reference>
<evidence type="ECO:0000313" key="3">
    <source>
        <dbReference type="Proteomes" id="UP000178085"/>
    </source>
</evidence>
<keyword evidence="1" id="KW-0472">Membrane</keyword>
<dbReference type="AlphaFoldDB" id="A0A1F4NPQ0"/>